<keyword evidence="8" id="KW-0479">Metal-binding</keyword>
<keyword evidence="12" id="KW-0460">Magnesium</keyword>
<dbReference type="InterPro" id="IPR000023">
    <property type="entry name" value="Phosphofructokinase_dom"/>
</dbReference>
<dbReference type="PANTHER" id="PTHR13697:SF4">
    <property type="entry name" value="ATP-DEPENDENT 6-PHOSPHOFRUCTOKINASE"/>
    <property type="match status" value="1"/>
</dbReference>
<dbReference type="GO" id="GO:0046872">
    <property type="term" value="F:metal ion binding"/>
    <property type="evidence" value="ECO:0007669"/>
    <property type="project" value="UniProtKB-KW"/>
</dbReference>
<dbReference type="FunFam" id="3.40.50.460:FF:000002">
    <property type="entry name" value="ATP-dependent 6-phosphofructokinase"/>
    <property type="match status" value="1"/>
</dbReference>
<protein>
    <recommendedName>
        <fullName evidence="4">6-phosphofructokinase</fullName>
        <ecNumber evidence="4">2.7.1.11</ecNumber>
    </recommendedName>
    <alternativeName>
        <fullName evidence="14">6-phosphofructokinase isozyme I</fullName>
    </alternativeName>
</protein>
<evidence type="ECO:0000256" key="14">
    <source>
        <dbReference type="ARBA" id="ARBA00030818"/>
    </source>
</evidence>
<dbReference type="UniPathway" id="UPA00109">
    <property type="reaction ID" value="UER00182"/>
</dbReference>
<dbReference type="InterPro" id="IPR022953">
    <property type="entry name" value="ATP_PFK"/>
</dbReference>
<dbReference type="InterPro" id="IPR035966">
    <property type="entry name" value="PKF_sf"/>
</dbReference>
<evidence type="ECO:0000256" key="1">
    <source>
        <dbReference type="ARBA" id="ARBA00001946"/>
    </source>
</evidence>
<sequence length="325" mass="35077">MKRMKKIALLTSGGDCPGLNACIRAIVRKSAHEGLKVVGIRRGFIGLMEKDALEMGVSSVSGIIHQGGTILRTARSELFKTKRGQKRAFDNIKELDIQGLIVIGGDGSFHGAYYLNKDWDIPTIGVPATIDNDIAGSDFNIGFATAVNTALESIDKIRDTATSHDRLFIIEVMGRTSGFIALWAGLAGGVENILIPELKTDLDEVCRKLEEGRQRGKTSSIIVVAEGDEAGNAFEIGGKIKEKIGYEIRVVVLGHLQRGGSPVALDRILATRLGSAAVDSLLKGERGKMVGLISNQIKTFPIEYAWKTKKEIDLSLYTLSQVLAG</sequence>
<dbReference type="GO" id="GO:0030388">
    <property type="term" value="P:fructose 1,6-bisphosphate metabolic process"/>
    <property type="evidence" value="ECO:0007669"/>
    <property type="project" value="TreeGrafter"/>
</dbReference>
<dbReference type="GO" id="GO:0048029">
    <property type="term" value="F:monosaccharide binding"/>
    <property type="evidence" value="ECO:0007669"/>
    <property type="project" value="TreeGrafter"/>
</dbReference>
<dbReference type="GO" id="GO:0016208">
    <property type="term" value="F:AMP binding"/>
    <property type="evidence" value="ECO:0007669"/>
    <property type="project" value="TreeGrafter"/>
</dbReference>
<dbReference type="GO" id="GO:0042802">
    <property type="term" value="F:identical protein binding"/>
    <property type="evidence" value="ECO:0007669"/>
    <property type="project" value="TreeGrafter"/>
</dbReference>
<evidence type="ECO:0000256" key="12">
    <source>
        <dbReference type="ARBA" id="ARBA00022842"/>
    </source>
</evidence>
<comment type="catalytic activity">
    <reaction evidence="15">
        <text>beta-D-fructose 6-phosphate + ATP = beta-D-fructose 1,6-bisphosphate + ADP + H(+)</text>
        <dbReference type="Rhea" id="RHEA:16109"/>
        <dbReference type="ChEBI" id="CHEBI:15378"/>
        <dbReference type="ChEBI" id="CHEBI:30616"/>
        <dbReference type="ChEBI" id="CHEBI:32966"/>
        <dbReference type="ChEBI" id="CHEBI:57634"/>
        <dbReference type="ChEBI" id="CHEBI:456216"/>
        <dbReference type="EC" id="2.7.1.11"/>
    </reaction>
</comment>
<gene>
    <name evidence="17" type="ORF">S12H4_04752</name>
</gene>
<comment type="pathway">
    <text evidence="3">Carbohydrate degradation; glycolysis; D-glyceraldehyde 3-phosphate and glycerone phosphate from D-glucose: step 3/4.</text>
</comment>
<comment type="subcellular location">
    <subcellularLocation>
        <location evidence="2">Cytoplasm</location>
    </subcellularLocation>
</comment>
<evidence type="ECO:0000256" key="11">
    <source>
        <dbReference type="ARBA" id="ARBA00022840"/>
    </source>
</evidence>
<evidence type="ECO:0000256" key="2">
    <source>
        <dbReference type="ARBA" id="ARBA00004496"/>
    </source>
</evidence>
<keyword evidence="7" id="KW-0808">Transferase</keyword>
<dbReference type="GO" id="GO:0005524">
    <property type="term" value="F:ATP binding"/>
    <property type="evidence" value="ECO:0007669"/>
    <property type="project" value="UniProtKB-KW"/>
</dbReference>
<evidence type="ECO:0000313" key="17">
    <source>
        <dbReference type="EMBL" id="GAI60533.1"/>
    </source>
</evidence>
<evidence type="ECO:0000259" key="16">
    <source>
        <dbReference type="Pfam" id="PF00365"/>
    </source>
</evidence>
<keyword evidence="6" id="KW-0021">Allosteric enzyme</keyword>
<keyword evidence="10" id="KW-0418">Kinase</keyword>
<dbReference type="PANTHER" id="PTHR13697">
    <property type="entry name" value="PHOSPHOFRUCTOKINASE"/>
    <property type="match status" value="1"/>
</dbReference>
<feature type="domain" description="Phosphofructokinase" evidence="16">
    <location>
        <begin position="6"/>
        <end position="280"/>
    </location>
</feature>
<comment type="cofactor">
    <cofactor evidence="1">
        <name>Mg(2+)</name>
        <dbReference type="ChEBI" id="CHEBI:18420"/>
    </cofactor>
</comment>
<evidence type="ECO:0000256" key="7">
    <source>
        <dbReference type="ARBA" id="ARBA00022679"/>
    </source>
</evidence>
<accession>X1PXA8</accession>
<keyword evidence="5" id="KW-0963">Cytoplasm</keyword>
<evidence type="ECO:0000256" key="10">
    <source>
        <dbReference type="ARBA" id="ARBA00022777"/>
    </source>
</evidence>
<evidence type="ECO:0000256" key="9">
    <source>
        <dbReference type="ARBA" id="ARBA00022741"/>
    </source>
</evidence>
<keyword evidence="13" id="KW-0324">Glycolysis</keyword>
<proteinExistence type="inferred from homology"/>
<dbReference type="EMBL" id="BARW01001505">
    <property type="protein sequence ID" value="GAI60533.1"/>
    <property type="molecule type" value="Genomic_DNA"/>
</dbReference>
<keyword evidence="9" id="KW-0547">Nucleotide-binding</keyword>
<evidence type="ECO:0000256" key="5">
    <source>
        <dbReference type="ARBA" id="ARBA00022490"/>
    </source>
</evidence>
<dbReference type="PRINTS" id="PR00476">
    <property type="entry name" value="PHFRCTKINASE"/>
</dbReference>
<dbReference type="Gene3D" id="3.40.50.460">
    <property type="entry name" value="Phosphofructokinase domain"/>
    <property type="match status" value="1"/>
</dbReference>
<dbReference type="InterPro" id="IPR015912">
    <property type="entry name" value="Phosphofructokinase_CS"/>
</dbReference>
<dbReference type="NCBIfam" id="TIGR02482">
    <property type="entry name" value="PFKA_ATP"/>
    <property type="match status" value="1"/>
</dbReference>
<dbReference type="AlphaFoldDB" id="X1PXA8"/>
<dbReference type="GO" id="GO:0006002">
    <property type="term" value="P:fructose 6-phosphate metabolic process"/>
    <property type="evidence" value="ECO:0007669"/>
    <property type="project" value="InterPro"/>
</dbReference>
<evidence type="ECO:0000256" key="15">
    <source>
        <dbReference type="ARBA" id="ARBA00048070"/>
    </source>
</evidence>
<evidence type="ECO:0000256" key="6">
    <source>
        <dbReference type="ARBA" id="ARBA00022533"/>
    </source>
</evidence>
<keyword evidence="11" id="KW-0067">ATP-binding</keyword>
<name>X1PXA8_9ZZZZ</name>
<dbReference type="InterPro" id="IPR012828">
    <property type="entry name" value="PFKA_ATP_prok"/>
</dbReference>
<dbReference type="GO" id="GO:0061621">
    <property type="term" value="P:canonical glycolysis"/>
    <property type="evidence" value="ECO:0007669"/>
    <property type="project" value="TreeGrafter"/>
</dbReference>
<dbReference type="PIRSF" id="PIRSF000532">
    <property type="entry name" value="ATP_PFK_prok"/>
    <property type="match status" value="1"/>
</dbReference>
<dbReference type="SUPFAM" id="SSF53784">
    <property type="entry name" value="Phosphofructokinase"/>
    <property type="match status" value="1"/>
</dbReference>
<dbReference type="Gene3D" id="3.40.50.450">
    <property type="match status" value="1"/>
</dbReference>
<evidence type="ECO:0000256" key="4">
    <source>
        <dbReference type="ARBA" id="ARBA00012055"/>
    </source>
</evidence>
<dbReference type="InterPro" id="IPR012003">
    <property type="entry name" value="ATP_PFK_prok-type"/>
</dbReference>
<dbReference type="NCBIfam" id="NF002872">
    <property type="entry name" value="PRK03202.1"/>
    <property type="match status" value="1"/>
</dbReference>
<dbReference type="HAMAP" id="MF_00339">
    <property type="entry name" value="Phosphofructokinase_I_B1"/>
    <property type="match status" value="1"/>
</dbReference>
<organism evidence="17">
    <name type="scientific">marine sediment metagenome</name>
    <dbReference type="NCBI Taxonomy" id="412755"/>
    <lineage>
        <taxon>unclassified sequences</taxon>
        <taxon>metagenomes</taxon>
        <taxon>ecological metagenomes</taxon>
    </lineage>
</organism>
<dbReference type="GO" id="GO:0005945">
    <property type="term" value="C:6-phosphofructokinase complex"/>
    <property type="evidence" value="ECO:0007669"/>
    <property type="project" value="TreeGrafter"/>
</dbReference>
<dbReference type="Pfam" id="PF00365">
    <property type="entry name" value="PFK"/>
    <property type="match status" value="1"/>
</dbReference>
<dbReference type="EC" id="2.7.1.11" evidence="4"/>
<comment type="caution">
    <text evidence="17">The sequence shown here is derived from an EMBL/GenBank/DDBJ whole genome shotgun (WGS) entry which is preliminary data.</text>
</comment>
<dbReference type="GO" id="GO:0070095">
    <property type="term" value="F:fructose-6-phosphate binding"/>
    <property type="evidence" value="ECO:0007669"/>
    <property type="project" value="TreeGrafter"/>
</dbReference>
<dbReference type="PROSITE" id="PS00433">
    <property type="entry name" value="PHOSPHOFRUCTOKINASE"/>
    <property type="match status" value="1"/>
</dbReference>
<dbReference type="GO" id="GO:0003872">
    <property type="term" value="F:6-phosphofructokinase activity"/>
    <property type="evidence" value="ECO:0007669"/>
    <property type="project" value="UniProtKB-EC"/>
</dbReference>
<evidence type="ECO:0000256" key="3">
    <source>
        <dbReference type="ARBA" id="ARBA00004679"/>
    </source>
</evidence>
<reference evidence="17" key="1">
    <citation type="journal article" date="2014" name="Front. Microbiol.">
        <title>High frequency of phylogenetically diverse reductive dehalogenase-homologous genes in deep subseafloor sedimentary metagenomes.</title>
        <authorList>
            <person name="Kawai M."/>
            <person name="Futagami T."/>
            <person name="Toyoda A."/>
            <person name="Takaki Y."/>
            <person name="Nishi S."/>
            <person name="Hori S."/>
            <person name="Arai W."/>
            <person name="Tsubouchi T."/>
            <person name="Morono Y."/>
            <person name="Uchiyama I."/>
            <person name="Ito T."/>
            <person name="Fujiyama A."/>
            <person name="Inagaki F."/>
            <person name="Takami H."/>
        </authorList>
    </citation>
    <scope>NUCLEOTIDE SEQUENCE</scope>
    <source>
        <strain evidence="17">Expedition CK06-06</strain>
    </source>
</reference>
<evidence type="ECO:0000256" key="13">
    <source>
        <dbReference type="ARBA" id="ARBA00023152"/>
    </source>
</evidence>
<evidence type="ECO:0000256" key="8">
    <source>
        <dbReference type="ARBA" id="ARBA00022723"/>
    </source>
</evidence>